<accession>A0A0G4KAY1</accession>
<proteinExistence type="predicted"/>
<dbReference type="AlphaFoldDB" id="A0A0G4KAY1"/>
<keyword evidence="2" id="KW-1185">Reference proteome</keyword>
<dbReference type="RefSeq" id="WP_048596180.1">
    <property type="nucleotide sequence ID" value="NZ_CVLB01000004.1"/>
</dbReference>
<evidence type="ECO:0000313" key="1">
    <source>
        <dbReference type="EMBL" id="CRF35706.1"/>
    </source>
</evidence>
<organism evidence="1 2">
    <name type="scientific">Brachyspira suanatina</name>
    <dbReference type="NCBI Taxonomy" id="381802"/>
    <lineage>
        <taxon>Bacteria</taxon>
        <taxon>Pseudomonadati</taxon>
        <taxon>Spirochaetota</taxon>
        <taxon>Spirochaetia</taxon>
        <taxon>Brachyspirales</taxon>
        <taxon>Brachyspiraceae</taxon>
        <taxon>Brachyspira</taxon>
    </lineage>
</organism>
<gene>
    <name evidence="1" type="ORF">BRSU_2816</name>
</gene>
<name>A0A0G4KAY1_9SPIR</name>
<protein>
    <submittedName>
        <fullName evidence="1">Uncharacterized protein</fullName>
    </submittedName>
</protein>
<reference evidence="2" key="1">
    <citation type="submission" date="2015-04" db="EMBL/GenBank/DDBJ databases">
        <authorList>
            <person name="Mushtaq Mamoona"/>
        </authorList>
    </citation>
    <scope>NUCLEOTIDE SEQUENCE [LARGE SCALE GENOMIC DNA]</scope>
    <source>
        <strain evidence="2">AN4859/03</strain>
    </source>
</reference>
<dbReference type="OrthoDB" id="306629at2"/>
<sequence>MNKNISKKKFINNPINAPRLIAKAETLTKYDISEIQKKEIEKKLGILKDEYFNLNGAYPYVIDFINYMCTFYKDDKYIHRKDNNLETHYLIYTSKESFFNATLGEFQEQRKILEIDVYRTLNKIDKDGIPVRPKIYPLNANHSIHTDAIRFSIINKDINDKIQNLKNINGEVYYYEIEFLKPIWNCLFGASGTEGYIRIPSQLQAKIVHSINKYKDSPKFTKYGNFGKSINYRQLFLYLSLHDNGKSDEIEYDFKDIIKKCFRQNTQSRGDNVFLKDKSKAYNFIKKGLELFNQMGQDGLMDKINVLPCALKIKSDSIIVTLNREKNIFKTLKSSTK</sequence>
<dbReference type="Proteomes" id="UP000043763">
    <property type="component" value="Unassembled WGS sequence"/>
</dbReference>
<evidence type="ECO:0000313" key="2">
    <source>
        <dbReference type="Proteomes" id="UP000043763"/>
    </source>
</evidence>
<dbReference type="EMBL" id="CVLB01000004">
    <property type="protein sequence ID" value="CRF35706.1"/>
    <property type="molecule type" value="Genomic_DNA"/>
</dbReference>